<evidence type="ECO:0000313" key="1">
    <source>
        <dbReference type="EMBL" id="ROO84635.1"/>
    </source>
</evidence>
<accession>A0A3N1CTT4</accession>
<name>A0A3N1CTT4_9ACTN</name>
<dbReference type="Proteomes" id="UP000272400">
    <property type="component" value="Unassembled WGS sequence"/>
</dbReference>
<dbReference type="RefSeq" id="WP_123664223.1">
    <property type="nucleotide sequence ID" value="NZ_RJKE01000001.1"/>
</dbReference>
<organism evidence="1 2">
    <name type="scientific">Actinocorallia herbida</name>
    <dbReference type="NCBI Taxonomy" id="58109"/>
    <lineage>
        <taxon>Bacteria</taxon>
        <taxon>Bacillati</taxon>
        <taxon>Actinomycetota</taxon>
        <taxon>Actinomycetes</taxon>
        <taxon>Streptosporangiales</taxon>
        <taxon>Thermomonosporaceae</taxon>
        <taxon>Actinocorallia</taxon>
    </lineage>
</organism>
<evidence type="ECO:0000313" key="2">
    <source>
        <dbReference type="Proteomes" id="UP000272400"/>
    </source>
</evidence>
<dbReference type="OrthoDB" id="3436373at2"/>
<keyword evidence="2" id="KW-1185">Reference proteome</keyword>
<dbReference type="EMBL" id="RJKE01000001">
    <property type="protein sequence ID" value="ROO84635.1"/>
    <property type="molecule type" value="Genomic_DNA"/>
</dbReference>
<reference evidence="1 2" key="1">
    <citation type="submission" date="2018-11" db="EMBL/GenBank/DDBJ databases">
        <title>Sequencing the genomes of 1000 actinobacteria strains.</title>
        <authorList>
            <person name="Klenk H.-P."/>
        </authorList>
    </citation>
    <scope>NUCLEOTIDE SEQUENCE [LARGE SCALE GENOMIC DNA]</scope>
    <source>
        <strain evidence="1 2">DSM 44254</strain>
    </source>
</reference>
<dbReference type="AlphaFoldDB" id="A0A3N1CTT4"/>
<gene>
    <name evidence="1" type="ORF">EDD29_2162</name>
</gene>
<proteinExistence type="predicted"/>
<protein>
    <submittedName>
        <fullName evidence="1">Uncharacterized protein</fullName>
    </submittedName>
</protein>
<sequence>MVFGRRISPDDAALYAADKQLAGEHAGRVAAVEEARAALAAGAPDSAGRRELAGVLETALVDAIASAAAAERVAMGPKTYGTTRAAEISRRKARAKVSVRPYSEELDRLRTARETHKLSFRALERV</sequence>
<comment type="caution">
    <text evidence="1">The sequence shown here is derived from an EMBL/GenBank/DDBJ whole genome shotgun (WGS) entry which is preliminary data.</text>
</comment>